<dbReference type="InterPro" id="IPR043148">
    <property type="entry name" value="TagF_C"/>
</dbReference>
<name>A0A2R8CNB2_9GAMM</name>
<keyword evidence="2" id="KW-1185">Reference proteome</keyword>
<evidence type="ECO:0000313" key="2">
    <source>
        <dbReference type="Proteomes" id="UP000244934"/>
    </source>
</evidence>
<protein>
    <recommendedName>
        <fullName evidence="3">Capsule polysaccharide biosynthesis protein</fullName>
    </recommendedName>
</protein>
<accession>A0A2R8CNB2</accession>
<dbReference type="GO" id="GO:0015774">
    <property type="term" value="P:polysaccharide transport"/>
    <property type="evidence" value="ECO:0007669"/>
    <property type="project" value="InterPro"/>
</dbReference>
<sequence>MNFLVLSNGAPKYHRFFNGFSKKLKSDGHNVFYAVDSHVSLDENEVLDNEVEYKVFSDYFSRHEIDEAMLREYGEYNINYALLSDHDRSVEYGIWGERSNEFYEKLKSALLCYFSEIIVEQKIDVVLYENVSNSFAYFCWLVCQEHRVKYVGLTGNRLPGRFWITDNPLKEHEPVQAVFEKIRNGRVEVPEEVAEWCRDYLSNIESISPDYMKFNNLDNVSISGKYFKKDKLEKFVSGVRHVNDDHYHSYQRGNPLLFSWSLFTRSVKRKMKIRRVTSMYDQPDSGDQFILYPLHFHPESSTSILSGSYLNEYEVIRNVAFNLPQGIKLYVKDHMSAFGFPSLKFYRQLKGLPNVKLLPPDAPTKKLIKSSRAVITLTSTVGYEALLLGKQVFLFGEVFYQFHEDVIKIENPAKLHELLYEALANKKNEASSYQYTIDFLAAYYLSTLPGSLNLMMDDNQQAGALVDQLYPHVMDYIDRAVS</sequence>
<dbReference type="AlphaFoldDB" id="A0A2R8CNB2"/>
<dbReference type="RefSeq" id="WP_165814245.1">
    <property type="nucleotide sequence ID" value="NZ_ONZI01000003.1"/>
</dbReference>
<proteinExistence type="predicted"/>
<dbReference type="EMBL" id="ONZI01000003">
    <property type="protein sequence ID" value="SPJ34388.1"/>
    <property type="molecule type" value="Genomic_DNA"/>
</dbReference>
<evidence type="ECO:0008006" key="3">
    <source>
        <dbReference type="Google" id="ProtNLM"/>
    </source>
</evidence>
<dbReference type="InterPro" id="IPR007833">
    <property type="entry name" value="Capsule_polysaccharide_synth"/>
</dbReference>
<dbReference type="GO" id="GO:0000271">
    <property type="term" value="P:polysaccharide biosynthetic process"/>
    <property type="evidence" value="ECO:0007669"/>
    <property type="project" value="InterPro"/>
</dbReference>
<gene>
    <name evidence="1" type="ORF">KSP9073_02422</name>
</gene>
<evidence type="ECO:0000313" key="1">
    <source>
        <dbReference type="EMBL" id="SPJ34388.1"/>
    </source>
</evidence>
<dbReference type="SUPFAM" id="SSF53756">
    <property type="entry name" value="UDP-Glycosyltransferase/glycogen phosphorylase"/>
    <property type="match status" value="1"/>
</dbReference>
<organism evidence="1 2">
    <name type="scientific">Kushneria phyllosphaerae</name>
    <dbReference type="NCBI Taxonomy" id="2100822"/>
    <lineage>
        <taxon>Bacteria</taxon>
        <taxon>Pseudomonadati</taxon>
        <taxon>Pseudomonadota</taxon>
        <taxon>Gammaproteobacteria</taxon>
        <taxon>Oceanospirillales</taxon>
        <taxon>Halomonadaceae</taxon>
        <taxon>Kushneria</taxon>
    </lineage>
</organism>
<reference evidence="2" key="1">
    <citation type="submission" date="2018-03" db="EMBL/GenBank/DDBJ databases">
        <authorList>
            <person name="Navarro De La Torre S."/>
        </authorList>
    </citation>
    <scope>NUCLEOTIDE SEQUENCE [LARGE SCALE GENOMIC DNA]</scope>
    <source>
        <strain evidence="2">EAod3</strain>
    </source>
</reference>
<dbReference type="Gene3D" id="3.40.50.12580">
    <property type="match status" value="1"/>
</dbReference>
<dbReference type="Proteomes" id="UP000244934">
    <property type="component" value="Unassembled WGS sequence"/>
</dbReference>
<dbReference type="Pfam" id="PF05159">
    <property type="entry name" value="Capsule_synth"/>
    <property type="match status" value="1"/>
</dbReference>